<comment type="caution">
    <text evidence="1">The sequence shown here is derived from an EMBL/GenBank/DDBJ whole genome shotgun (WGS) entry which is preliminary data.</text>
</comment>
<sequence length="108" mass="11850">MFAGHCPDPRINICLVLHSYVHKTLTSPVTLFTNEQFLCAVLSKQSDVGEAMVAGVYGRQPGDHDDGSTRRKLGNSVDRSFFAACQVTFVCGADKGGKILRLSPRCWF</sequence>
<dbReference type="EMBL" id="JALNTZ010000004">
    <property type="protein sequence ID" value="KAJ3656500.1"/>
    <property type="molecule type" value="Genomic_DNA"/>
</dbReference>
<accession>A0AA38IIE5</accession>
<reference evidence="1" key="1">
    <citation type="journal article" date="2023" name="G3 (Bethesda)">
        <title>Whole genome assemblies of Zophobas morio and Tenebrio molitor.</title>
        <authorList>
            <person name="Kaur S."/>
            <person name="Stinson S.A."/>
            <person name="diCenzo G.C."/>
        </authorList>
    </citation>
    <scope>NUCLEOTIDE SEQUENCE</scope>
    <source>
        <strain evidence="1">QUZm001</strain>
    </source>
</reference>
<keyword evidence="2" id="KW-1185">Reference proteome</keyword>
<evidence type="ECO:0000313" key="2">
    <source>
        <dbReference type="Proteomes" id="UP001168821"/>
    </source>
</evidence>
<name>A0AA38IIE5_9CUCU</name>
<gene>
    <name evidence="1" type="ORF">Zmor_015573</name>
</gene>
<organism evidence="1 2">
    <name type="scientific">Zophobas morio</name>
    <dbReference type="NCBI Taxonomy" id="2755281"/>
    <lineage>
        <taxon>Eukaryota</taxon>
        <taxon>Metazoa</taxon>
        <taxon>Ecdysozoa</taxon>
        <taxon>Arthropoda</taxon>
        <taxon>Hexapoda</taxon>
        <taxon>Insecta</taxon>
        <taxon>Pterygota</taxon>
        <taxon>Neoptera</taxon>
        <taxon>Endopterygota</taxon>
        <taxon>Coleoptera</taxon>
        <taxon>Polyphaga</taxon>
        <taxon>Cucujiformia</taxon>
        <taxon>Tenebrionidae</taxon>
        <taxon>Zophobas</taxon>
    </lineage>
</organism>
<dbReference type="AlphaFoldDB" id="A0AA38IIE5"/>
<evidence type="ECO:0000313" key="1">
    <source>
        <dbReference type="EMBL" id="KAJ3656500.1"/>
    </source>
</evidence>
<proteinExistence type="predicted"/>
<dbReference type="Proteomes" id="UP001168821">
    <property type="component" value="Unassembled WGS sequence"/>
</dbReference>
<protein>
    <submittedName>
        <fullName evidence="1">Uncharacterized protein</fullName>
    </submittedName>
</protein>